<dbReference type="EMBL" id="MU858112">
    <property type="protein sequence ID" value="KAK4213230.1"/>
    <property type="molecule type" value="Genomic_DNA"/>
</dbReference>
<name>A0AAN6Y8D9_9PEZI</name>
<feature type="region of interest" description="Disordered" evidence="1">
    <location>
        <begin position="109"/>
        <end position="328"/>
    </location>
</feature>
<dbReference type="Proteomes" id="UP001301769">
    <property type="component" value="Unassembled WGS sequence"/>
</dbReference>
<feature type="compositionally biased region" description="Basic and acidic residues" evidence="1">
    <location>
        <begin position="109"/>
        <end position="132"/>
    </location>
</feature>
<feature type="compositionally biased region" description="Pro residues" evidence="1">
    <location>
        <begin position="243"/>
        <end position="252"/>
    </location>
</feature>
<gene>
    <name evidence="2" type="ORF">QBC37DRAFT_175196</name>
</gene>
<feature type="compositionally biased region" description="Polar residues" evidence="1">
    <location>
        <begin position="258"/>
        <end position="267"/>
    </location>
</feature>
<proteinExistence type="predicted"/>
<evidence type="ECO:0000313" key="2">
    <source>
        <dbReference type="EMBL" id="KAK4213230.1"/>
    </source>
</evidence>
<reference evidence="2" key="2">
    <citation type="submission" date="2023-05" db="EMBL/GenBank/DDBJ databases">
        <authorList>
            <consortium name="Lawrence Berkeley National Laboratory"/>
            <person name="Steindorff A."/>
            <person name="Hensen N."/>
            <person name="Bonometti L."/>
            <person name="Westerberg I."/>
            <person name="Brannstrom I.O."/>
            <person name="Guillou S."/>
            <person name="Cros-Aarteil S."/>
            <person name="Calhoun S."/>
            <person name="Haridas S."/>
            <person name="Kuo A."/>
            <person name="Mondo S."/>
            <person name="Pangilinan J."/>
            <person name="Riley R."/>
            <person name="Labutti K."/>
            <person name="Andreopoulos B."/>
            <person name="Lipzen A."/>
            <person name="Chen C."/>
            <person name="Yanf M."/>
            <person name="Daum C."/>
            <person name="Ng V."/>
            <person name="Clum A."/>
            <person name="Ohm R."/>
            <person name="Martin F."/>
            <person name="Silar P."/>
            <person name="Natvig D."/>
            <person name="Lalanne C."/>
            <person name="Gautier V."/>
            <person name="Ament-Velasquez S.L."/>
            <person name="Kruys A."/>
            <person name="Hutchinson M.I."/>
            <person name="Powell A.J."/>
            <person name="Barry K."/>
            <person name="Miller A.N."/>
            <person name="Grigoriev I.V."/>
            <person name="Debuchy R."/>
            <person name="Gladieux P."/>
            <person name="Thoren M.H."/>
            <person name="Johannesson H."/>
        </authorList>
    </citation>
    <scope>NUCLEOTIDE SEQUENCE</scope>
    <source>
        <strain evidence="2">PSN293</strain>
    </source>
</reference>
<evidence type="ECO:0000313" key="3">
    <source>
        <dbReference type="Proteomes" id="UP001301769"/>
    </source>
</evidence>
<dbReference type="AlphaFoldDB" id="A0AAN6Y8D9"/>
<feature type="region of interest" description="Disordered" evidence="1">
    <location>
        <begin position="1"/>
        <end position="46"/>
    </location>
</feature>
<feature type="compositionally biased region" description="Polar residues" evidence="1">
    <location>
        <begin position="30"/>
        <end position="39"/>
    </location>
</feature>
<keyword evidence="3" id="KW-1185">Reference proteome</keyword>
<reference evidence="2" key="1">
    <citation type="journal article" date="2023" name="Mol. Phylogenet. Evol.">
        <title>Genome-scale phylogeny and comparative genomics of the fungal order Sordariales.</title>
        <authorList>
            <person name="Hensen N."/>
            <person name="Bonometti L."/>
            <person name="Westerberg I."/>
            <person name="Brannstrom I.O."/>
            <person name="Guillou S."/>
            <person name="Cros-Aarteil S."/>
            <person name="Calhoun S."/>
            <person name="Haridas S."/>
            <person name="Kuo A."/>
            <person name="Mondo S."/>
            <person name="Pangilinan J."/>
            <person name="Riley R."/>
            <person name="LaButti K."/>
            <person name="Andreopoulos B."/>
            <person name="Lipzen A."/>
            <person name="Chen C."/>
            <person name="Yan M."/>
            <person name="Daum C."/>
            <person name="Ng V."/>
            <person name="Clum A."/>
            <person name="Steindorff A."/>
            <person name="Ohm R.A."/>
            <person name="Martin F."/>
            <person name="Silar P."/>
            <person name="Natvig D.O."/>
            <person name="Lalanne C."/>
            <person name="Gautier V."/>
            <person name="Ament-Velasquez S.L."/>
            <person name="Kruys A."/>
            <person name="Hutchinson M.I."/>
            <person name="Powell A.J."/>
            <person name="Barry K."/>
            <person name="Miller A.N."/>
            <person name="Grigoriev I.V."/>
            <person name="Debuchy R."/>
            <person name="Gladieux P."/>
            <person name="Hiltunen Thoren M."/>
            <person name="Johannesson H."/>
        </authorList>
    </citation>
    <scope>NUCLEOTIDE SEQUENCE</scope>
    <source>
        <strain evidence="2">PSN293</strain>
    </source>
</reference>
<sequence length="328" mass="36828">MSKRHVNWSDSPTGGSHRRNDSGVGGPFSDSESPKSSNDYGDPYSIPRLQEALLKVSEQKEKYKRKAEELDSDLTKVKAELAKVKKDLAEKEAFGLGVKDRNEILDADNKALQKENKTLQEEVERLEKELRRANRNSNSPPSSMTGALPVEAGSDDKTPRRSNSQRTKVRRGSMSSKDFDRALRHQERAQEERERQEKEQEMRLRRRMGNSPGDESDANNSKSSSGSRKSHSSRTSYIEPLGEPAPRPPPQQIPQSPRGASSHSRGTAQYPAYSQQQYAAPSYTSHRPEPVSGTVPRSIRPQVYYDGGSAVDEYPPHGGYQHYPLPRR</sequence>
<comment type="caution">
    <text evidence="2">The sequence shown here is derived from an EMBL/GenBank/DDBJ whole genome shotgun (WGS) entry which is preliminary data.</text>
</comment>
<protein>
    <submittedName>
        <fullName evidence="2">Uncharacterized protein</fullName>
    </submittedName>
</protein>
<accession>A0AAN6Y8D9</accession>
<organism evidence="2 3">
    <name type="scientific">Rhypophila decipiens</name>
    <dbReference type="NCBI Taxonomy" id="261697"/>
    <lineage>
        <taxon>Eukaryota</taxon>
        <taxon>Fungi</taxon>
        <taxon>Dikarya</taxon>
        <taxon>Ascomycota</taxon>
        <taxon>Pezizomycotina</taxon>
        <taxon>Sordariomycetes</taxon>
        <taxon>Sordariomycetidae</taxon>
        <taxon>Sordariales</taxon>
        <taxon>Naviculisporaceae</taxon>
        <taxon>Rhypophila</taxon>
    </lineage>
</organism>
<feature type="compositionally biased region" description="Low complexity" evidence="1">
    <location>
        <begin position="268"/>
        <end position="283"/>
    </location>
</feature>
<evidence type="ECO:0000256" key="1">
    <source>
        <dbReference type="SAM" id="MobiDB-lite"/>
    </source>
</evidence>
<feature type="compositionally biased region" description="Low complexity" evidence="1">
    <location>
        <begin position="221"/>
        <end position="242"/>
    </location>
</feature>
<feature type="compositionally biased region" description="Basic and acidic residues" evidence="1">
    <location>
        <begin position="177"/>
        <end position="203"/>
    </location>
</feature>